<comment type="caution">
    <text evidence="2">The sequence shown here is derived from an EMBL/GenBank/DDBJ whole genome shotgun (WGS) entry which is preliminary data.</text>
</comment>
<feature type="region of interest" description="Disordered" evidence="1">
    <location>
        <begin position="24"/>
        <end position="55"/>
    </location>
</feature>
<feature type="compositionally biased region" description="Basic and acidic residues" evidence="1">
    <location>
        <begin position="24"/>
        <end position="33"/>
    </location>
</feature>
<evidence type="ECO:0000313" key="2">
    <source>
        <dbReference type="EMBL" id="MBB5704295.1"/>
    </source>
</evidence>
<accession>A0A7W9EPM1</accession>
<evidence type="ECO:0000256" key="1">
    <source>
        <dbReference type="SAM" id="MobiDB-lite"/>
    </source>
</evidence>
<gene>
    <name evidence="2" type="ORF">FHS76_004212</name>
</gene>
<name>A0A7W9EPM1_9HYPH</name>
<reference evidence="2 3" key="1">
    <citation type="submission" date="2020-08" db="EMBL/GenBank/DDBJ databases">
        <title>Genomic Encyclopedia of Type Strains, Phase IV (KMG-IV): sequencing the most valuable type-strain genomes for metagenomic binning, comparative biology and taxonomic classification.</title>
        <authorList>
            <person name="Goeker M."/>
        </authorList>
    </citation>
    <scope>NUCLEOTIDE SEQUENCE [LARGE SCALE GENOMIC DNA]</scope>
    <source>
        <strain evidence="2 3">DSM 26944</strain>
    </source>
</reference>
<protein>
    <submittedName>
        <fullName evidence="2">Uncharacterized protein</fullName>
    </submittedName>
</protein>
<dbReference type="EMBL" id="JACIJG010000027">
    <property type="protein sequence ID" value="MBB5704295.1"/>
    <property type="molecule type" value="Genomic_DNA"/>
</dbReference>
<evidence type="ECO:0000313" key="3">
    <source>
        <dbReference type="Proteomes" id="UP000555546"/>
    </source>
</evidence>
<feature type="compositionally biased region" description="Basic and acidic residues" evidence="1">
    <location>
        <begin position="46"/>
        <end position="55"/>
    </location>
</feature>
<proteinExistence type="predicted"/>
<dbReference type="Proteomes" id="UP000555546">
    <property type="component" value="Unassembled WGS sequence"/>
</dbReference>
<organism evidence="2 3">
    <name type="scientific">Brucella daejeonensis</name>
    <dbReference type="NCBI Taxonomy" id="659015"/>
    <lineage>
        <taxon>Bacteria</taxon>
        <taxon>Pseudomonadati</taxon>
        <taxon>Pseudomonadota</taxon>
        <taxon>Alphaproteobacteria</taxon>
        <taxon>Hyphomicrobiales</taxon>
        <taxon>Brucellaceae</taxon>
        <taxon>Brucella/Ochrobactrum group</taxon>
        <taxon>Brucella</taxon>
    </lineage>
</organism>
<sequence>MKHLSYFDRAMKSPDRRYLRIFEKMGYREEPKPVEQPAPKPKAKRKADNHQDDDE</sequence>
<dbReference type="AlphaFoldDB" id="A0A7W9EPM1"/>
<keyword evidence="3" id="KW-1185">Reference proteome</keyword>
<dbReference type="RefSeq" id="WP_183657509.1">
    <property type="nucleotide sequence ID" value="NZ_JACIJG010000027.1"/>
</dbReference>